<comment type="caution">
    <text evidence="1">The sequence shown here is derived from an EMBL/GenBank/DDBJ whole genome shotgun (WGS) entry which is preliminary data.</text>
</comment>
<keyword evidence="2" id="KW-1185">Reference proteome</keyword>
<proteinExistence type="predicted"/>
<evidence type="ECO:0000313" key="2">
    <source>
        <dbReference type="Proteomes" id="UP001379945"/>
    </source>
</evidence>
<dbReference type="CDD" id="cd07177">
    <property type="entry name" value="terB_like"/>
    <property type="match status" value="1"/>
</dbReference>
<dbReference type="Proteomes" id="UP001379945">
    <property type="component" value="Unassembled WGS sequence"/>
</dbReference>
<name>A0ABU9C6N0_9BURK</name>
<protein>
    <submittedName>
        <fullName evidence="1">TerB family tellurite resistance protein</fullName>
    </submittedName>
</protein>
<dbReference type="Gene3D" id="1.10.3680.10">
    <property type="entry name" value="TerB-like"/>
    <property type="match status" value="1"/>
</dbReference>
<sequence>MRRYLPDSPQAAARVVALALLADGHYSREELEMLDRLDAAGQLGLSRAELHEVVHGLCEDLLYSRQLTWAEACQLDRATLLTVLDELQDPFLREQVLQLCVDVVAADRHVADGESLVLCTAMDHWHLPRQRPLNQRLLMSAC</sequence>
<dbReference type="EMBL" id="JBBUTI010000009">
    <property type="protein sequence ID" value="MEK8047418.1"/>
    <property type="molecule type" value="Genomic_DNA"/>
</dbReference>
<reference evidence="1 2" key="1">
    <citation type="submission" date="2024-04" db="EMBL/GenBank/DDBJ databases">
        <title>Novel species of the genus Ideonella isolated from streams.</title>
        <authorList>
            <person name="Lu H."/>
        </authorList>
    </citation>
    <scope>NUCLEOTIDE SEQUENCE [LARGE SCALE GENOMIC DNA]</scope>
    <source>
        <strain evidence="1 2">LYT19W</strain>
    </source>
</reference>
<organism evidence="1 2">
    <name type="scientific">Ideonella margarita</name>
    <dbReference type="NCBI Taxonomy" id="2984191"/>
    <lineage>
        <taxon>Bacteria</taxon>
        <taxon>Pseudomonadati</taxon>
        <taxon>Pseudomonadota</taxon>
        <taxon>Betaproteobacteria</taxon>
        <taxon>Burkholderiales</taxon>
        <taxon>Sphaerotilaceae</taxon>
        <taxon>Ideonella</taxon>
    </lineage>
</organism>
<gene>
    <name evidence="1" type="ORF">AACH00_13735</name>
</gene>
<dbReference type="SUPFAM" id="SSF158682">
    <property type="entry name" value="TerB-like"/>
    <property type="match status" value="1"/>
</dbReference>
<evidence type="ECO:0000313" key="1">
    <source>
        <dbReference type="EMBL" id="MEK8047418.1"/>
    </source>
</evidence>
<dbReference type="InterPro" id="IPR029024">
    <property type="entry name" value="TerB-like"/>
</dbReference>
<dbReference type="RefSeq" id="WP_341399727.1">
    <property type="nucleotide sequence ID" value="NZ_JBBUTI010000009.1"/>
</dbReference>
<accession>A0ABU9C6N0</accession>